<accession>A0A0C9SEQ6</accession>
<dbReference type="AlphaFoldDB" id="A0A0C9SEQ6"/>
<feature type="signal peptide" evidence="1">
    <location>
        <begin position="1"/>
        <end position="23"/>
    </location>
</feature>
<name>A0A0C9SEQ6_CONTD</name>
<dbReference type="EMBL" id="GCJM01000011">
    <property type="protein sequence ID" value="JAG92867.1"/>
    <property type="molecule type" value="Transcribed_RNA"/>
</dbReference>
<reference evidence="2" key="1">
    <citation type="journal article" date="2015" name="Mar. Biotechnol.">
        <title>High conopeptide diversity in Conus tribblei revealed through analysis of venom duct transcriptome using two high-throughput sequencing platforms.</title>
        <authorList>
            <person name="Barghi N."/>
            <person name="Concepcion G.P."/>
            <person name="Olivera B.M."/>
            <person name="Lluisma A.O."/>
        </authorList>
    </citation>
    <scope>NUCLEOTIDE SEQUENCE</scope>
    <source>
        <tissue evidence="2">Venom duct</tissue>
    </source>
</reference>
<evidence type="ECO:0000256" key="1">
    <source>
        <dbReference type="SAM" id="SignalP"/>
    </source>
</evidence>
<evidence type="ECO:0000313" key="2">
    <source>
        <dbReference type="EMBL" id="JAG92867.1"/>
    </source>
</evidence>
<organism evidence="2">
    <name type="scientific">Conus tribblei</name>
    <name type="common">Tribble's cone</name>
    <name type="synonym">Splinoconus tribblei</name>
    <dbReference type="NCBI Taxonomy" id="101761"/>
    <lineage>
        <taxon>Eukaryota</taxon>
        <taxon>Metazoa</taxon>
        <taxon>Spiralia</taxon>
        <taxon>Lophotrochozoa</taxon>
        <taxon>Mollusca</taxon>
        <taxon>Gastropoda</taxon>
        <taxon>Caenogastropoda</taxon>
        <taxon>Neogastropoda</taxon>
        <taxon>Conoidea</taxon>
        <taxon>Conidae</taxon>
        <taxon>Conus</taxon>
        <taxon>Splinoconus</taxon>
    </lineage>
</organism>
<proteinExistence type="predicted"/>
<protein>
    <submittedName>
        <fullName evidence="2">Ctr_98_N conopeptide</fullName>
    </submittedName>
</protein>
<keyword evidence="1" id="KW-0732">Signal</keyword>
<sequence length="112" mass="12505">MAMNMWMTTSVFLVAVTATTVIGSTPSQEQERERRTEVAFCCVERVHKCITDSSCQLGSECLVICSVPDGCTDCCLQYISCSLTCLQNYEKPTGTEDIDPMRDCHNQCKDRC</sequence>
<feature type="chain" id="PRO_5002219849" evidence="1">
    <location>
        <begin position="24"/>
        <end position="112"/>
    </location>
</feature>